<evidence type="ECO:0000256" key="6">
    <source>
        <dbReference type="RuleBase" id="RU361140"/>
    </source>
</evidence>
<protein>
    <recommendedName>
        <fullName evidence="3 6">Beta-lactamase</fullName>
        <ecNumber evidence="3 6">3.5.2.6</ecNumber>
    </recommendedName>
</protein>
<keyword evidence="7" id="KW-0732">Signal</keyword>
<dbReference type="EC" id="3.5.2.6" evidence="3 6"/>
<comment type="catalytic activity">
    <reaction evidence="1 6">
        <text>a beta-lactam + H2O = a substituted beta-amino acid</text>
        <dbReference type="Rhea" id="RHEA:20401"/>
        <dbReference type="ChEBI" id="CHEBI:15377"/>
        <dbReference type="ChEBI" id="CHEBI:35627"/>
        <dbReference type="ChEBI" id="CHEBI:140347"/>
        <dbReference type="EC" id="3.5.2.6"/>
    </reaction>
</comment>
<dbReference type="PRINTS" id="PR00118">
    <property type="entry name" value="BLACTAMASEA"/>
</dbReference>
<dbReference type="GO" id="GO:0008800">
    <property type="term" value="F:beta-lactamase activity"/>
    <property type="evidence" value="ECO:0007669"/>
    <property type="project" value="UniProtKB-UniRule"/>
</dbReference>
<feature type="domain" description="Beta-lactamase class A catalytic" evidence="8">
    <location>
        <begin position="57"/>
        <end position="274"/>
    </location>
</feature>
<dbReference type="Gene3D" id="3.40.710.10">
    <property type="entry name" value="DD-peptidase/beta-lactamase superfamily"/>
    <property type="match status" value="1"/>
</dbReference>
<dbReference type="PROSITE" id="PS00146">
    <property type="entry name" value="BETA_LACTAMASE_A"/>
    <property type="match status" value="1"/>
</dbReference>
<dbReference type="Proteomes" id="UP000194469">
    <property type="component" value="Unassembled WGS sequence"/>
</dbReference>
<sequence length="302" mass="31846">MRRRRAAGLALTLAAVVALAGCASSPAATNSARDSAQASAANRIDALEKKSGGRLGVAVTDQFGKLIVGHRADERFAMCSTFKLLLAAQTLTAAKSGVSLRTPLPFTRADLLPYSPGAERLLDAEGKGEYRIGFAAEDAVVLSDNLAANLLLDHFGGPTGFTDHVQATGDLVTRLDRMEPDLNANIPGDPRDTTSPAAMAKSAAAYIFGDKLDPAYRAMLRDWLVKSETGLTRIRAGLPRTWHVGDKTGTCGTAYNDVAFVEEPGGDKYMIAVYLDRPALKGDAANAIIADVARAVAGDRTE</sequence>
<evidence type="ECO:0000256" key="2">
    <source>
        <dbReference type="ARBA" id="ARBA00009009"/>
    </source>
</evidence>
<dbReference type="PANTHER" id="PTHR35333:SF3">
    <property type="entry name" value="BETA-LACTAMASE-TYPE TRANSPEPTIDASE FOLD CONTAINING PROTEIN"/>
    <property type="match status" value="1"/>
</dbReference>
<comment type="similarity">
    <text evidence="2 6">Belongs to the class-A beta-lactamase family.</text>
</comment>
<dbReference type="InterPro" id="IPR012338">
    <property type="entry name" value="Beta-lactam/transpept-like"/>
</dbReference>
<gene>
    <name evidence="9" type="ORF">SAMN06295984_2959</name>
</gene>
<keyword evidence="5 6" id="KW-0046">Antibiotic resistance</keyword>
<evidence type="ECO:0000256" key="7">
    <source>
        <dbReference type="SAM" id="SignalP"/>
    </source>
</evidence>
<evidence type="ECO:0000256" key="1">
    <source>
        <dbReference type="ARBA" id="ARBA00001526"/>
    </source>
</evidence>
<dbReference type="GO" id="GO:0030655">
    <property type="term" value="P:beta-lactam antibiotic catabolic process"/>
    <property type="evidence" value="ECO:0007669"/>
    <property type="project" value="InterPro"/>
</dbReference>
<name>A0A1Y6FTJ6_9SPHN</name>
<evidence type="ECO:0000313" key="9">
    <source>
        <dbReference type="EMBL" id="SMQ78955.1"/>
    </source>
</evidence>
<dbReference type="SUPFAM" id="SSF56601">
    <property type="entry name" value="beta-lactamase/transpeptidase-like"/>
    <property type="match status" value="1"/>
</dbReference>
<evidence type="ECO:0000256" key="4">
    <source>
        <dbReference type="ARBA" id="ARBA00022801"/>
    </source>
</evidence>
<evidence type="ECO:0000256" key="5">
    <source>
        <dbReference type="ARBA" id="ARBA00023251"/>
    </source>
</evidence>
<feature type="signal peptide" evidence="7">
    <location>
        <begin position="1"/>
        <end position="20"/>
    </location>
</feature>
<reference evidence="10" key="1">
    <citation type="submission" date="2017-04" db="EMBL/GenBank/DDBJ databases">
        <authorList>
            <person name="Varghese N."/>
            <person name="Submissions S."/>
        </authorList>
    </citation>
    <scope>NUCLEOTIDE SEQUENCE [LARGE SCALE GENOMIC DNA]</scope>
    <source>
        <strain evidence="10">UI2</strain>
    </source>
</reference>
<proteinExistence type="inferred from homology"/>
<accession>A0A1Y6FTJ6</accession>
<dbReference type="AlphaFoldDB" id="A0A1Y6FTJ6"/>
<keyword evidence="4 6" id="KW-0378">Hydrolase</keyword>
<dbReference type="EMBL" id="FXWL01000003">
    <property type="protein sequence ID" value="SMQ78955.1"/>
    <property type="molecule type" value="Genomic_DNA"/>
</dbReference>
<dbReference type="InterPro" id="IPR045155">
    <property type="entry name" value="Beta-lactam_cat"/>
</dbReference>
<keyword evidence="10" id="KW-1185">Reference proteome</keyword>
<dbReference type="NCBIfam" id="NF033103">
    <property type="entry name" value="bla_class_A"/>
    <property type="match status" value="1"/>
</dbReference>
<dbReference type="Pfam" id="PF13354">
    <property type="entry name" value="Beta-lactamase2"/>
    <property type="match status" value="1"/>
</dbReference>
<dbReference type="PROSITE" id="PS51257">
    <property type="entry name" value="PROKAR_LIPOPROTEIN"/>
    <property type="match status" value="1"/>
</dbReference>
<evidence type="ECO:0000259" key="8">
    <source>
        <dbReference type="Pfam" id="PF13354"/>
    </source>
</evidence>
<dbReference type="GeneID" id="303002716"/>
<dbReference type="GO" id="GO:0046677">
    <property type="term" value="P:response to antibiotic"/>
    <property type="evidence" value="ECO:0007669"/>
    <property type="project" value="UniProtKB-UniRule"/>
</dbReference>
<dbReference type="RefSeq" id="WP_086457745.1">
    <property type="nucleotide sequence ID" value="NZ_FXWL01000003.1"/>
</dbReference>
<dbReference type="InterPro" id="IPR000871">
    <property type="entry name" value="Beta-lactam_class-A"/>
</dbReference>
<feature type="chain" id="PRO_5012464282" description="Beta-lactamase" evidence="7">
    <location>
        <begin position="21"/>
        <end position="302"/>
    </location>
</feature>
<dbReference type="PANTHER" id="PTHR35333">
    <property type="entry name" value="BETA-LACTAMASE"/>
    <property type="match status" value="1"/>
</dbReference>
<evidence type="ECO:0000256" key="3">
    <source>
        <dbReference type="ARBA" id="ARBA00012865"/>
    </source>
</evidence>
<organism evidence="9 10">
    <name type="scientific">Sphingopyxis terrae subsp. ummariensis</name>
    <dbReference type="NCBI Taxonomy" id="429001"/>
    <lineage>
        <taxon>Bacteria</taxon>
        <taxon>Pseudomonadati</taxon>
        <taxon>Pseudomonadota</taxon>
        <taxon>Alphaproteobacteria</taxon>
        <taxon>Sphingomonadales</taxon>
        <taxon>Sphingomonadaceae</taxon>
        <taxon>Sphingopyxis</taxon>
    </lineage>
</organism>
<dbReference type="InterPro" id="IPR023650">
    <property type="entry name" value="Beta-lactam_class-A_AS"/>
</dbReference>
<evidence type="ECO:0000313" key="10">
    <source>
        <dbReference type="Proteomes" id="UP000194469"/>
    </source>
</evidence>